<evidence type="ECO:0000313" key="2">
    <source>
        <dbReference type="EMBL" id="CCC95178.1"/>
    </source>
</evidence>
<dbReference type="VEuPathDB" id="TriTrypDB:TcIL3000.11.5990"/>
<feature type="compositionally biased region" description="Polar residues" evidence="1">
    <location>
        <begin position="782"/>
        <end position="810"/>
    </location>
</feature>
<feature type="compositionally biased region" description="Basic residues" evidence="1">
    <location>
        <begin position="644"/>
        <end position="666"/>
    </location>
</feature>
<accession>G0V0K7</accession>
<feature type="compositionally biased region" description="Polar residues" evidence="1">
    <location>
        <begin position="974"/>
        <end position="986"/>
    </location>
</feature>
<name>G0V0K7_TRYCI</name>
<feature type="compositionally biased region" description="Polar residues" evidence="1">
    <location>
        <begin position="426"/>
        <end position="435"/>
    </location>
</feature>
<proteinExistence type="predicted"/>
<feature type="region of interest" description="Disordered" evidence="1">
    <location>
        <begin position="456"/>
        <end position="701"/>
    </location>
</feature>
<feature type="compositionally biased region" description="Basic residues" evidence="1">
    <location>
        <begin position="594"/>
        <end position="614"/>
    </location>
</feature>
<dbReference type="AlphaFoldDB" id="G0V0K7"/>
<feature type="compositionally biased region" description="Basic and acidic residues" evidence="1">
    <location>
        <begin position="488"/>
        <end position="497"/>
    </location>
</feature>
<feature type="compositionally biased region" description="Polar residues" evidence="1">
    <location>
        <begin position="914"/>
        <end position="924"/>
    </location>
</feature>
<evidence type="ECO:0000256" key="1">
    <source>
        <dbReference type="SAM" id="MobiDB-lite"/>
    </source>
</evidence>
<feature type="region of interest" description="Disordered" evidence="1">
    <location>
        <begin position="782"/>
        <end position="851"/>
    </location>
</feature>
<gene>
    <name evidence="2" type="ORF">TCIL3000_11_5990</name>
</gene>
<feature type="compositionally biased region" description="Polar residues" evidence="1">
    <location>
        <begin position="517"/>
        <end position="540"/>
    </location>
</feature>
<feature type="compositionally biased region" description="Polar residues" evidence="1">
    <location>
        <begin position="933"/>
        <end position="942"/>
    </location>
</feature>
<feature type="region of interest" description="Disordered" evidence="1">
    <location>
        <begin position="912"/>
        <end position="986"/>
    </location>
</feature>
<feature type="compositionally biased region" description="Polar residues" evidence="1">
    <location>
        <begin position="670"/>
        <end position="687"/>
    </location>
</feature>
<feature type="compositionally biased region" description="Low complexity" evidence="1">
    <location>
        <begin position="311"/>
        <end position="322"/>
    </location>
</feature>
<dbReference type="EMBL" id="HE575324">
    <property type="protein sequence ID" value="CCC95178.1"/>
    <property type="molecule type" value="Genomic_DNA"/>
</dbReference>
<feature type="region of interest" description="Disordered" evidence="1">
    <location>
        <begin position="403"/>
        <end position="439"/>
    </location>
</feature>
<feature type="compositionally biased region" description="Polar residues" evidence="1">
    <location>
        <begin position="820"/>
        <end position="831"/>
    </location>
</feature>
<protein>
    <submittedName>
        <fullName evidence="2">Uncharacterized protein</fullName>
    </submittedName>
</protein>
<feature type="compositionally biased region" description="Basic and acidic residues" evidence="1">
    <location>
        <begin position="403"/>
        <end position="416"/>
    </location>
</feature>
<feature type="region of interest" description="Disordered" evidence="1">
    <location>
        <begin position="84"/>
        <end position="343"/>
    </location>
</feature>
<feature type="compositionally biased region" description="Low complexity" evidence="1">
    <location>
        <begin position="202"/>
        <end position="214"/>
    </location>
</feature>
<feature type="compositionally biased region" description="Low complexity" evidence="1">
    <location>
        <begin position="288"/>
        <end position="299"/>
    </location>
</feature>
<feature type="compositionally biased region" description="Basic and acidic residues" evidence="1">
    <location>
        <begin position="634"/>
        <end position="643"/>
    </location>
</feature>
<sequence>MQKVGQSYESFLDDEELVKRLIEATDVDEVVERMEIERYNHLAPLLRTSGGCVFDNKVEIPRKTASQQPRQWHMNDERRHAEGDVAPRTNAQYPPPPSIVLSPIENNFPKPEAEERPVKRRYTSPAEGSVPPTYQERGTSPPMFDDHAKKVSYQRGREAGASTAQRPRRAKSSIPRGRPISPADSRVPLRRQRAFSSGGGRPSPSFKNFSPSFDEFGDGSGSDRGSNNSALKPPPKSTWKAPRVSKTYVNALFAPPSAETLRSGNPSRRIKGGYIGPPPAPEGLGRTRSLSRSRPLSPSFFKPLRSPSDWRLPSSRQSSNSRRTNRYGEHLKKLPGKTDEAQLSIDECYRDRDSERYILSPARSVRQDQLCEPKQRRNSTSFGAISSPCRYCNDNGGENVSYDHKVGSQKAQKERVAFQPPMSPAASDSQGSSECSDCRREQQKLSLLLRGLKLLPKSPVDGKRPKSSASEAGCKSDRAAEDLQEGDVAGKCEKEGKSSGSMTTRGEITPRADLNTGRPSMKSQSATISHSPSQGSSSWRGTERKGMGYVSPDGRRGRRRKSKDTDASSGSDSVTEEYVRSGRRKHPDRDGRGTRSHRRRREKSSRRSRRHSTKAHTPLTGRSRTTGSVSQSDNYHHGRERHTPQRRRHNRHRTHSGTRTSSRRRKIDVSSDSTSNGSRTKSTVSETRSPRVYPPLSDTPQRIRIPIYGTTAAINCGQSQRMSQAVSPMSMGKMYTPTPFVPLRPDFSPPLMRATSAQPLRQGDSSGTPNTFLNVRLANQVPSQQKGESTNVAFSASGGNELAHNSNVNKSAERPKKGLQSVQQCSNSSPFPSGRRSNSEEPVWQSRGRDSFGEKNKVMKCFSKWFLCKTSNVRTPPPRSGDATGPIYSQTNGWTASGGRLNAPRMVSVPPAQQPASMVSSNNVSDRHDSVTQRRSIMSNSGRRVPSQILSRNEVLMNIPVGSTPVPQRGPPLYSSQLKQGPSQNH</sequence>
<feature type="region of interest" description="Disordered" evidence="1">
    <location>
        <begin position="874"/>
        <end position="897"/>
    </location>
</feature>
<reference evidence="2" key="1">
    <citation type="journal article" date="2012" name="Proc. Natl. Acad. Sci. U.S.A.">
        <title>Antigenic diversity is generated by distinct evolutionary mechanisms in African trypanosome species.</title>
        <authorList>
            <person name="Jackson A.P."/>
            <person name="Berry A."/>
            <person name="Aslett M."/>
            <person name="Allison H.C."/>
            <person name="Burton P."/>
            <person name="Vavrova-Anderson J."/>
            <person name="Brown R."/>
            <person name="Browne H."/>
            <person name="Corton N."/>
            <person name="Hauser H."/>
            <person name="Gamble J."/>
            <person name="Gilderthorp R."/>
            <person name="Marcello L."/>
            <person name="McQuillan J."/>
            <person name="Otto T.D."/>
            <person name="Quail M.A."/>
            <person name="Sanders M.J."/>
            <person name="van Tonder A."/>
            <person name="Ginger M.L."/>
            <person name="Field M.C."/>
            <person name="Barry J.D."/>
            <person name="Hertz-Fowler C."/>
            <person name="Berriman M."/>
        </authorList>
    </citation>
    <scope>NUCLEOTIDE SEQUENCE</scope>
    <source>
        <strain evidence="2">IL3000</strain>
    </source>
</reference>
<feature type="compositionally biased region" description="Basic and acidic residues" evidence="1">
    <location>
        <begin position="326"/>
        <end position="340"/>
    </location>
</feature>
<feature type="compositionally biased region" description="Polar residues" evidence="1">
    <location>
        <begin position="620"/>
        <end position="633"/>
    </location>
</feature>
<organism evidence="2">
    <name type="scientific">Trypanosoma congolense (strain IL3000)</name>
    <dbReference type="NCBI Taxonomy" id="1068625"/>
    <lineage>
        <taxon>Eukaryota</taxon>
        <taxon>Discoba</taxon>
        <taxon>Euglenozoa</taxon>
        <taxon>Kinetoplastea</taxon>
        <taxon>Metakinetoplastina</taxon>
        <taxon>Trypanosomatida</taxon>
        <taxon>Trypanosomatidae</taxon>
        <taxon>Trypanosoma</taxon>
        <taxon>Nannomonas</taxon>
    </lineage>
</organism>